<dbReference type="Proteomes" id="UP000789901">
    <property type="component" value="Unassembled WGS sequence"/>
</dbReference>
<evidence type="ECO:0000313" key="1">
    <source>
        <dbReference type="EMBL" id="CAG8528428.1"/>
    </source>
</evidence>
<name>A0ABM8W590_GIGMA</name>
<keyword evidence="2" id="KW-1185">Reference proteome</keyword>
<accession>A0ABM8W590</accession>
<proteinExistence type="predicted"/>
<dbReference type="EMBL" id="CAJVQB010001265">
    <property type="protein sequence ID" value="CAG8528428.1"/>
    <property type="molecule type" value="Genomic_DNA"/>
</dbReference>
<organism evidence="1 2">
    <name type="scientific">Gigaspora margarita</name>
    <dbReference type="NCBI Taxonomy" id="4874"/>
    <lineage>
        <taxon>Eukaryota</taxon>
        <taxon>Fungi</taxon>
        <taxon>Fungi incertae sedis</taxon>
        <taxon>Mucoromycota</taxon>
        <taxon>Glomeromycotina</taxon>
        <taxon>Glomeromycetes</taxon>
        <taxon>Diversisporales</taxon>
        <taxon>Gigasporaceae</taxon>
        <taxon>Gigaspora</taxon>
    </lineage>
</organism>
<reference evidence="1 2" key="1">
    <citation type="submission" date="2021-06" db="EMBL/GenBank/DDBJ databases">
        <authorList>
            <person name="Kallberg Y."/>
            <person name="Tangrot J."/>
            <person name="Rosling A."/>
        </authorList>
    </citation>
    <scope>NUCLEOTIDE SEQUENCE [LARGE SCALE GENOMIC DNA]</scope>
    <source>
        <strain evidence="1 2">120-4 pot B 10/14</strain>
    </source>
</reference>
<protein>
    <submittedName>
        <fullName evidence="1">46215_t:CDS:1</fullName>
    </submittedName>
</protein>
<gene>
    <name evidence="1" type="ORF">GMARGA_LOCUS3503</name>
</gene>
<comment type="caution">
    <text evidence="1">The sequence shown here is derived from an EMBL/GenBank/DDBJ whole genome shotgun (WGS) entry which is preliminary data.</text>
</comment>
<sequence>MVCTASAAKIIWWKKSSQVDDCYRALFEQRYINEASNESIPKIINSKLAERLAAERARQSSPEPKPEPEPVPIYQRNLSMMSIEELDKLFGIN</sequence>
<evidence type="ECO:0000313" key="2">
    <source>
        <dbReference type="Proteomes" id="UP000789901"/>
    </source>
</evidence>